<name>A0A1I7BJS9_9ACTN</name>
<keyword evidence="10" id="KW-1185">Reference proteome</keyword>
<dbReference type="Pfam" id="PF22691">
    <property type="entry name" value="Thiolase_C_1"/>
    <property type="match status" value="1"/>
</dbReference>
<evidence type="ECO:0000259" key="8">
    <source>
        <dbReference type="Pfam" id="PF22691"/>
    </source>
</evidence>
<evidence type="ECO:0000313" key="9">
    <source>
        <dbReference type="EMBL" id="SFT87444.1"/>
    </source>
</evidence>
<keyword evidence="2" id="KW-0813">Transport</keyword>
<dbReference type="InterPro" id="IPR020616">
    <property type="entry name" value="Thiolase_N"/>
</dbReference>
<dbReference type="AlphaFoldDB" id="A0A1I7BJS9"/>
<dbReference type="InterPro" id="IPR020613">
    <property type="entry name" value="Thiolase_CS"/>
</dbReference>
<dbReference type="STRING" id="1296565.SAMN05660657_03651"/>
<dbReference type="InterPro" id="IPR016039">
    <property type="entry name" value="Thiolase-like"/>
</dbReference>
<dbReference type="EC" id="2.3.1.176" evidence="1"/>
<feature type="domain" description="Thiolase C-terminal" evidence="8">
    <location>
        <begin position="268"/>
        <end position="391"/>
    </location>
</feature>
<evidence type="ECO:0000259" key="7">
    <source>
        <dbReference type="Pfam" id="PF00108"/>
    </source>
</evidence>
<reference evidence="10" key="1">
    <citation type="submission" date="2016-10" db="EMBL/GenBank/DDBJ databases">
        <authorList>
            <person name="Varghese N."/>
            <person name="Submissions S."/>
        </authorList>
    </citation>
    <scope>NUCLEOTIDE SEQUENCE [LARGE SCALE GENOMIC DNA]</scope>
    <source>
        <strain evidence="10">DSM 46136</strain>
    </source>
</reference>
<dbReference type="PANTHER" id="PTHR42870:SF1">
    <property type="entry name" value="NON-SPECIFIC LIPID-TRANSFER PROTEIN-LIKE 2"/>
    <property type="match status" value="1"/>
</dbReference>
<keyword evidence="3 9" id="KW-0808">Transferase</keyword>
<protein>
    <recommendedName>
        <fullName evidence="1">propanoyl-CoA C-acyltransferase</fullName>
        <ecNumber evidence="1">2.3.1.176</ecNumber>
    </recommendedName>
    <alternativeName>
        <fullName evidence="6">Propanoyl-CoA C-acyltransferase</fullName>
    </alternativeName>
</protein>
<dbReference type="Proteomes" id="UP000199546">
    <property type="component" value="Unassembled WGS sequence"/>
</dbReference>
<gene>
    <name evidence="9" type="ORF">SAMN05660657_03651</name>
</gene>
<dbReference type="PANTHER" id="PTHR42870">
    <property type="entry name" value="ACETYL-COA C-ACETYLTRANSFERASE"/>
    <property type="match status" value="1"/>
</dbReference>
<dbReference type="RefSeq" id="WP_093581482.1">
    <property type="nucleotide sequence ID" value="NZ_FPBA01000014.1"/>
</dbReference>
<accession>A0A1I7BJS9</accession>
<keyword evidence="5" id="KW-0446">Lipid-binding</keyword>
<dbReference type="CDD" id="cd00829">
    <property type="entry name" value="SCP-x_thiolase"/>
    <property type="match status" value="1"/>
</dbReference>
<dbReference type="Gene3D" id="3.40.47.10">
    <property type="match status" value="1"/>
</dbReference>
<dbReference type="PIRSF" id="PIRSF000429">
    <property type="entry name" value="Ac-CoA_Ac_transf"/>
    <property type="match status" value="1"/>
</dbReference>
<evidence type="ECO:0000256" key="1">
    <source>
        <dbReference type="ARBA" id="ARBA00012352"/>
    </source>
</evidence>
<dbReference type="InterPro" id="IPR002155">
    <property type="entry name" value="Thiolase"/>
</dbReference>
<proteinExistence type="predicted"/>
<feature type="domain" description="Thiolase N-terminal" evidence="7">
    <location>
        <begin position="4"/>
        <end position="237"/>
    </location>
</feature>
<dbReference type="GO" id="GO:0016747">
    <property type="term" value="F:acyltransferase activity, transferring groups other than amino-acyl groups"/>
    <property type="evidence" value="ECO:0007669"/>
    <property type="project" value="InterPro"/>
</dbReference>
<evidence type="ECO:0000256" key="4">
    <source>
        <dbReference type="ARBA" id="ARBA00023055"/>
    </source>
</evidence>
<dbReference type="PROSITE" id="PS00737">
    <property type="entry name" value="THIOLASE_2"/>
    <property type="match status" value="1"/>
</dbReference>
<keyword evidence="4" id="KW-0445">Lipid transport</keyword>
<evidence type="ECO:0000256" key="5">
    <source>
        <dbReference type="ARBA" id="ARBA00023121"/>
    </source>
</evidence>
<dbReference type="EMBL" id="FPBA01000014">
    <property type="protein sequence ID" value="SFT87444.1"/>
    <property type="molecule type" value="Genomic_DNA"/>
</dbReference>
<sequence length="398" mass="40686">MTEVRIAGAAITAFGKIPGRTLRSLAEEAVRDALADAALSPQDVQMVFFGNAAEGLISGQEMVRGQSALRHTGLLGRPVVNVENACASATTAFRLACMAVESGAADVALAVGAEKLTHADKARPLAAIGTAIDLSEPPTLGGRTTADQVPAGPKSYFMDVYAAMAMEYSRESGATEADFADVAVKNGRHGALNPKAQYRNGVTREEVLASRVISAPLRLLMCSPVGDGAAAIVVCSEAFTRRHGGGEVRVRACELRSGTDRVTGESPGVTLAAQAAYEGAGLGPEDVHVAEVHDGAAPAELIVYEQLGLCGRGEGPKLLASGDTALGGRIPVNTGGGLLSRGHPIGATGCAQLVELVDQLRGRSGDRQVPGARVALAENAGGYLDNDSAAIGVTLLSV</sequence>
<dbReference type="Pfam" id="PF00108">
    <property type="entry name" value="Thiolase_N"/>
    <property type="match status" value="1"/>
</dbReference>
<evidence type="ECO:0000256" key="6">
    <source>
        <dbReference type="ARBA" id="ARBA00032316"/>
    </source>
</evidence>
<organism evidence="9 10">
    <name type="scientific">Geodermatophilus amargosae</name>
    <dbReference type="NCBI Taxonomy" id="1296565"/>
    <lineage>
        <taxon>Bacteria</taxon>
        <taxon>Bacillati</taxon>
        <taxon>Actinomycetota</taxon>
        <taxon>Actinomycetes</taxon>
        <taxon>Geodermatophilales</taxon>
        <taxon>Geodermatophilaceae</taxon>
        <taxon>Geodermatophilus</taxon>
    </lineage>
</organism>
<evidence type="ECO:0000256" key="3">
    <source>
        <dbReference type="ARBA" id="ARBA00022679"/>
    </source>
</evidence>
<evidence type="ECO:0000256" key="2">
    <source>
        <dbReference type="ARBA" id="ARBA00022448"/>
    </source>
</evidence>
<dbReference type="OrthoDB" id="9785768at2"/>
<dbReference type="GO" id="GO:0008289">
    <property type="term" value="F:lipid binding"/>
    <property type="evidence" value="ECO:0007669"/>
    <property type="project" value="UniProtKB-KW"/>
</dbReference>
<evidence type="ECO:0000313" key="10">
    <source>
        <dbReference type="Proteomes" id="UP000199546"/>
    </source>
</evidence>
<dbReference type="InterPro" id="IPR055140">
    <property type="entry name" value="Thiolase_C_2"/>
</dbReference>
<dbReference type="GO" id="GO:0006869">
    <property type="term" value="P:lipid transport"/>
    <property type="evidence" value="ECO:0007669"/>
    <property type="project" value="UniProtKB-KW"/>
</dbReference>
<dbReference type="SUPFAM" id="SSF53901">
    <property type="entry name" value="Thiolase-like"/>
    <property type="match status" value="2"/>
</dbReference>